<feature type="region of interest" description="Disordered" evidence="1">
    <location>
        <begin position="70"/>
        <end position="151"/>
    </location>
</feature>
<accession>A0A2N3N6V7</accession>
<feature type="compositionally biased region" description="Pro residues" evidence="1">
    <location>
        <begin position="76"/>
        <end position="96"/>
    </location>
</feature>
<evidence type="ECO:0008006" key="5">
    <source>
        <dbReference type="Google" id="ProtNLM"/>
    </source>
</evidence>
<dbReference type="EMBL" id="NLAX01000700">
    <property type="protein sequence ID" value="PKS08183.1"/>
    <property type="molecule type" value="Genomic_DNA"/>
</dbReference>
<evidence type="ECO:0000313" key="4">
    <source>
        <dbReference type="Proteomes" id="UP000233524"/>
    </source>
</evidence>
<keyword evidence="2" id="KW-0732">Signal</keyword>
<dbReference type="STRING" id="41688.A0A2N3N6V7"/>
<dbReference type="InParanoid" id="A0A2N3N6V7"/>
<comment type="caution">
    <text evidence="3">The sequence shown here is derived from an EMBL/GenBank/DDBJ whole genome shotgun (WGS) entry which is preliminary data.</text>
</comment>
<feature type="signal peptide" evidence="2">
    <location>
        <begin position="1"/>
        <end position="17"/>
    </location>
</feature>
<evidence type="ECO:0000256" key="1">
    <source>
        <dbReference type="SAM" id="MobiDB-lite"/>
    </source>
</evidence>
<organism evidence="3 4">
    <name type="scientific">Lomentospora prolificans</name>
    <dbReference type="NCBI Taxonomy" id="41688"/>
    <lineage>
        <taxon>Eukaryota</taxon>
        <taxon>Fungi</taxon>
        <taxon>Dikarya</taxon>
        <taxon>Ascomycota</taxon>
        <taxon>Pezizomycotina</taxon>
        <taxon>Sordariomycetes</taxon>
        <taxon>Hypocreomycetidae</taxon>
        <taxon>Microascales</taxon>
        <taxon>Microascaceae</taxon>
        <taxon>Lomentospora</taxon>
    </lineage>
</organism>
<feature type="compositionally biased region" description="Pro residues" evidence="1">
    <location>
        <begin position="128"/>
        <end position="149"/>
    </location>
</feature>
<dbReference type="Proteomes" id="UP000233524">
    <property type="component" value="Unassembled WGS sequence"/>
</dbReference>
<feature type="compositionally biased region" description="Polar residues" evidence="1">
    <location>
        <begin position="39"/>
        <end position="49"/>
    </location>
</feature>
<sequence length="283" mass="31521">MVKPLTLILFACATAFALPQGGGSAPSPNPPSSDKLVPPSNSGPTQYLDPTNIWERLKLLSKLPPEERWKYLYPGTPIPVPAEPNPPTKPDPPALINPPEKPKPTAKPNPPEKPKPTAKPNPPEKPKPTVKPNPPENPKPIEKPSPPAEIPKDQQLRNRFERHCNGAFDHADVWPSHFEGNDKTPDSATWACHWMDGDLGKGETKFHRIKGINTKYASYRFTVSWIDGCEATWDKQSVAHPMGHDRPDINCAHLLRHNYQHCNNKGAGGFTYVGCLRYEFRPE</sequence>
<feature type="region of interest" description="Disordered" evidence="1">
    <location>
        <begin position="19"/>
        <end position="49"/>
    </location>
</feature>
<reference evidence="3 4" key="1">
    <citation type="journal article" date="2017" name="G3 (Bethesda)">
        <title>First Draft Genome Sequence of the Pathogenic Fungus Lomentospora prolificans (Formerly Scedosporium prolificans).</title>
        <authorList>
            <person name="Luo R."/>
            <person name="Zimin A."/>
            <person name="Workman R."/>
            <person name="Fan Y."/>
            <person name="Pertea G."/>
            <person name="Grossman N."/>
            <person name="Wear M.P."/>
            <person name="Jia B."/>
            <person name="Miller H."/>
            <person name="Casadevall A."/>
            <person name="Timp W."/>
            <person name="Zhang S.X."/>
            <person name="Salzberg S.L."/>
        </authorList>
    </citation>
    <scope>NUCLEOTIDE SEQUENCE [LARGE SCALE GENOMIC DNA]</scope>
    <source>
        <strain evidence="3 4">JHH-5317</strain>
    </source>
</reference>
<dbReference type="AlphaFoldDB" id="A0A2N3N6V7"/>
<protein>
    <recommendedName>
        <fullName evidence="5">SCP domain-containing protein</fullName>
    </recommendedName>
</protein>
<evidence type="ECO:0000256" key="2">
    <source>
        <dbReference type="SAM" id="SignalP"/>
    </source>
</evidence>
<dbReference type="OrthoDB" id="1896086at2759"/>
<name>A0A2N3N6V7_9PEZI</name>
<keyword evidence="4" id="KW-1185">Reference proteome</keyword>
<proteinExistence type="predicted"/>
<gene>
    <name evidence="3" type="ORF">jhhlp_005459</name>
</gene>
<feature type="chain" id="PRO_5014865520" description="SCP domain-containing protein" evidence="2">
    <location>
        <begin position="18"/>
        <end position="283"/>
    </location>
</feature>
<evidence type="ECO:0000313" key="3">
    <source>
        <dbReference type="EMBL" id="PKS08183.1"/>
    </source>
</evidence>
<dbReference type="VEuPathDB" id="FungiDB:jhhlp_005459"/>